<dbReference type="InterPro" id="IPR013815">
    <property type="entry name" value="ATP_grasp_subdomain_1"/>
</dbReference>
<comment type="similarity">
    <text evidence="4">In the N-terminal section; belongs to the acetate CoA ligase alpha subunit family.</text>
</comment>
<dbReference type="FunFam" id="3.30.1490.20:FF:000020">
    <property type="entry name" value="Protein lysine acetyltransferase"/>
    <property type="match status" value="1"/>
</dbReference>
<protein>
    <submittedName>
        <fullName evidence="7">Acetyl-CoA synthetase (ADP-forming)</fullName>
    </submittedName>
</protein>
<name>A0A533QKS5_9BACT</name>
<reference evidence="7 8" key="1">
    <citation type="submission" date="2019-04" db="EMBL/GenBank/DDBJ databases">
        <title>Genome of a novel bacterium Candidatus Jettenia ecosi reconstructed from metagenome of an anammox bioreactor.</title>
        <authorList>
            <person name="Mardanov A.V."/>
            <person name="Beletsky A.V."/>
            <person name="Ravin N.V."/>
            <person name="Botchkova E.A."/>
            <person name="Litti Y.V."/>
            <person name="Nozhevnikova A.N."/>
        </authorList>
    </citation>
    <scope>NUCLEOTIDE SEQUENCE [LARGE SCALE GENOMIC DNA]</scope>
    <source>
        <strain evidence="7">J2</strain>
    </source>
</reference>
<dbReference type="GO" id="GO:0005524">
    <property type="term" value="F:ATP binding"/>
    <property type="evidence" value="ECO:0007669"/>
    <property type="project" value="UniProtKB-UniRule"/>
</dbReference>
<dbReference type="PROSITE" id="PS50975">
    <property type="entry name" value="ATP_GRASP"/>
    <property type="match status" value="1"/>
</dbReference>
<keyword evidence="2 5" id="KW-0547">Nucleotide-binding</keyword>
<evidence type="ECO:0000256" key="3">
    <source>
        <dbReference type="ARBA" id="ARBA00022840"/>
    </source>
</evidence>
<evidence type="ECO:0000256" key="1">
    <source>
        <dbReference type="ARBA" id="ARBA00022598"/>
    </source>
</evidence>
<dbReference type="GO" id="GO:0016874">
    <property type="term" value="F:ligase activity"/>
    <property type="evidence" value="ECO:0007669"/>
    <property type="project" value="UniProtKB-KW"/>
</dbReference>
<gene>
    <name evidence="7" type="ORF">JETT_2579</name>
</gene>
<comment type="caution">
    <text evidence="7">The sequence shown here is derived from an EMBL/GenBank/DDBJ whole genome shotgun (WGS) entry which is preliminary data.</text>
</comment>
<evidence type="ECO:0000256" key="4">
    <source>
        <dbReference type="ARBA" id="ARBA00060888"/>
    </source>
</evidence>
<dbReference type="InterPro" id="IPR051538">
    <property type="entry name" value="Acyl-CoA_Synth/Transferase"/>
</dbReference>
<dbReference type="Gene3D" id="3.30.470.20">
    <property type="entry name" value="ATP-grasp fold, B domain"/>
    <property type="match status" value="1"/>
</dbReference>
<evidence type="ECO:0000313" key="7">
    <source>
        <dbReference type="EMBL" id="TLD41160.1"/>
    </source>
</evidence>
<accession>A0A533QKS5</accession>
<evidence type="ECO:0000256" key="2">
    <source>
        <dbReference type="ARBA" id="ARBA00022741"/>
    </source>
</evidence>
<evidence type="ECO:0000259" key="6">
    <source>
        <dbReference type="PROSITE" id="PS50975"/>
    </source>
</evidence>
<dbReference type="EMBL" id="SULG01000060">
    <property type="protein sequence ID" value="TLD41160.1"/>
    <property type="molecule type" value="Genomic_DNA"/>
</dbReference>
<dbReference type="Gene3D" id="3.30.1490.20">
    <property type="entry name" value="ATP-grasp fold, A domain"/>
    <property type="match status" value="1"/>
</dbReference>
<keyword evidence="1" id="KW-0436">Ligase</keyword>
<organism evidence="7 8">
    <name type="scientific">Candidatus Jettenia ecosi</name>
    <dbReference type="NCBI Taxonomy" id="2494326"/>
    <lineage>
        <taxon>Bacteria</taxon>
        <taxon>Pseudomonadati</taxon>
        <taxon>Planctomycetota</taxon>
        <taxon>Candidatus Brocadiia</taxon>
        <taxon>Candidatus Brocadiales</taxon>
        <taxon>Candidatus Brocadiaceae</taxon>
        <taxon>Candidatus Jettenia</taxon>
    </lineage>
</organism>
<evidence type="ECO:0000313" key="8">
    <source>
        <dbReference type="Proteomes" id="UP000319783"/>
    </source>
</evidence>
<evidence type="ECO:0000256" key="5">
    <source>
        <dbReference type="PROSITE-ProRule" id="PRU00409"/>
    </source>
</evidence>
<dbReference type="AlphaFoldDB" id="A0A533QKS5"/>
<dbReference type="PANTHER" id="PTHR43334:SF1">
    <property type="entry name" value="3-HYDROXYPROPIONATE--COA LIGASE [ADP-FORMING]"/>
    <property type="match status" value="1"/>
</dbReference>
<dbReference type="SUPFAM" id="SSF56059">
    <property type="entry name" value="Glutathione synthetase ATP-binding domain-like"/>
    <property type="match status" value="1"/>
</dbReference>
<dbReference type="Pfam" id="PF13549">
    <property type="entry name" value="ATP-grasp_5"/>
    <property type="match status" value="1"/>
</dbReference>
<dbReference type="PANTHER" id="PTHR43334">
    <property type="entry name" value="ACETATE--COA LIGASE [ADP-FORMING]"/>
    <property type="match status" value="1"/>
</dbReference>
<keyword evidence="3 5" id="KW-0067">ATP-binding</keyword>
<dbReference type="InterPro" id="IPR011761">
    <property type="entry name" value="ATP-grasp"/>
</dbReference>
<proteinExistence type="inferred from homology"/>
<dbReference type="GO" id="GO:0046872">
    <property type="term" value="F:metal ion binding"/>
    <property type="evidence" value="ECO:0007669"/>
    <property type="project" value="InterPro"/>
</dbReference>
<feature type="domain" description="ATP-grasp" evidence="6">
    <location>
        <begin position="32"/>
        <end position="68"/>
    </location>
</feature>
<dbReference type="Proteomes" id="UP000319783">
    <property type="component" value="Unassembled WGS sequence"/>
</dbReference>
<sequence length="243" mass="26986">MNTVLTNNIKTAQGIIQKTQQQKRPILEPEAKEFINAFGITSTRYKVVSSVADAIQAVTFFGYPVVLKVVSPDISHKTDAGGVRINIRDEEGIRASYEEIVKNVKKKQPNARIYGILVEEMAAPSAEVIIGGLRDFQFGPVVMFGLGGIFVEIFKDVSFRIAPIEEREALNMIYDVKGAKVLMGFRGTEPLDIPALTQTILQISRIMTSLEEIREIDLNPVLVYQKGIKAVDARIVLDQAYSE</sequence>